<evidence type="ECO:0000256" key="3">
    <source>
        <dbReference type="SAM" id="SignalP"/>
    </source>
</evidence>
<evidence type="ECO:0000256" key="1">
    <source>
        <dbReference type="ARBA" id="ARBA00022729"/>
    </source>
</evidence>
<evidence type="ECO:0000313" key="6">
    <source>
        <dbReference type="Proteomes" id="UP000306196"/>
    </source>
</evidence>
<comment type="caution">
    <text evidence="5">The sequence shown here is derived from an EMBL/GenBank/DDBJ whole genome shotgun (WGS) entry which is preliminary data.</text>
</comment>
<evidence type="ECO:0000259" key="4">
    <source>
        <dbReference type="Pfam" id="PF13525"/>
    </source>
</evidence>
<dbReference type="InterPro" id="IPR011990">
    <property type="entry name" value="TPR-like_helical_dom_sf"/>
</dbReference>
<dbReference type="Gene3D" id="1.25.40.10">
    <property type="entry name" value="Tetratricopeptide repeat domain"/>
    <property type="match status" value="2"/>
</dbReference>
<dbReference type="EMBL" id="VAUV01000007">
    <property type="protein sequence ID" value="TLD70715.1"/>
    <property type="molecule type" value="Genomic_DNA"/>
</dbReference>
<dbReference type="InterPro" id="IPR039565">
    <property type="entry name" value="BamD-like"/>
</dbReference>
<dbReference type="RefSeq" id="WP_138086186.1">
    <property type="nucleotide sequence ID" value="NZ_VAUV01000007.1"/>
</dbReference>
<feature type="domain" description="Outer membrane lipoprotein BamD-like" evidence="4">
    <location>
        <begin position="178"/>
        <end position="330"/>
    </location>
</feature>
<evidence type="ECO:0000256" key="2">
    <source>
        <dbReference type="SAM" id="MobiDB-lite"/>
    </source>
</evidence>
<protein>
    <submittedName>
        <fullName evidence="5">Outer membrane protein assembly factor BamD</fullName>
    </submittedName>
</protein>
<dbReference type="Proteomes" id="UP000306196">
    <property type="component" value="Unassembled WGS sequence"/>
</dbReference>
<dbReference type="AlphaFoldDB" id="A0A5R8KFF7"/>
<keyword evidence="1 3" id="KW-0732">Signal</keyword>
<dbReference type="OrthoDB" id="189050at2"/>
<feature type="chain" id="PRO_5024452852" evidence="3">
    <location>
        <begin position="22"/>
        <end position="478"/>
    </location>
</feature>
<dbReference type="InterPro" id="IPR019734">
    <property type="entry name" value="TPR_rpt"/>
</dbReference>
<name>A0A5R8KFF7_9BACT</name>
<dbReference type="Pfam" id="PF13174">
    <property type="entry name" value="TPR_6"/>
    <property type="match status" value="1"/>
</dbReference>
<evidence type="ECO:0000313" key="5">
    <source>
        <dbReference type="EMBL" id="TLD70715.1"/>
    </source>
</evidence>
<feature type="compositionally biased region" description="Pro residues" evidence="2">
    <location>
        <begin position="434"/>
        <end position="445"/>
    </location>
</feature>
<gene>
    <name evidence="5" type="primary">bamD</name>
    <name evidence="5" type="ORF">FEM03_10410</name>
</gene>
<proteinExistence type="predicted"/>
<feature type="region of interest" description="Disordered" evidence="2">
    <location>
        <begin position="382"/>
        <end position="478"/>
    </location>
</feature>
<feature type="compositionally biased region" description="Pro residues" evidence="2">
    <location>
        <begin position="463"/>
        <end position="478"/>
    </location>
</feature>
<dbReference type="SUPFAM" id="SSF81901">
    <property type="entry name" value="HCP-like"/>
    <property type="match status" value="1"/>
</dbReference>
<organism evidence="5 6">
    <name type="scientific">Phragmitibacter flavus</name>
    <dbReference type="NCBI Taxonomy" id="2576071"/>
    <lineage>
        <taxon>Bacteria</taxon>
        <taxon>Pseudomonadati</taxon>
        <taxon>Verrucomicrobiota</taxon>
        <taxon>Verrucomicrobiia</taxon>
        <taxon>Verrucomicrobiales</taxon>
        <taxon>Verrucomicrobiaceae</taxon>
        <taxon>Phragmitibacter</taxon>
    </lineage>
</organism>
<dbReference type="Pfam" id="PF13525">
    <property type="entry name" value="YfiO"/>
    <property type="match status" value="1"/>
</dbReference>
<feature type="signal peptide" evidence="3">
    <location>
        <begin position="1"/>
        <end position="21"/>
    </location>
</feature>
<feature type="compositionally biased region" description="Low complexity" evidence="2">
    <location>
        <begin position="423"/>
        <end position="433"/>
    </location>
</feature>
<accession>A0A5R8KFF7</accession>
<keyword evidence="6" id="KW-1185">Reference proteome</keyword>
<sequence length="478" mass="51683">MNAQPYFRVALMTATVFAVTAIDTPLAAQSKLNPVNWFKKTPDSVPSASEQQSQEAAAQAMLRDAKTAQSTGDAGKALSIYRDIVSRYRFTNSAANAQFEYASILRSQDKLKDAFEAFQKFITDYRQSSLFDNAIEQQFQIAEEARAGKKQPTLLLIPMKMDRSELVTMYQGVIRNSPYGKYASYSQFAIGEVYQDDGDKVNANIAFQTVVENYPRTKLASEAQFRIGAISSAAAQRTQDSANLNTTRDALETYRLANPDGERMSEAEALLSQSNEALALKSLEVAKFYEKAGKPAAAAIYYNEALTSGSPEIAVAARERLAAITSAYPEEMKNTPAMQDQNFTVPAATQIKNRDEYAGPPAPVIAQMSRKSEMRIEEDNFQPIPLVEPDLPVRPADQTQPGMLLPPAEGTNPLLLPVPPAPDAAAPDMKAPTPELPVPAAPAPAPASEAAPTPAPAAEEKPAPAPAATPEPVTEPKP</sequence>
<reference evidence="5 6" key="1">
    <citation type="submission" date="2019-05" db="EMBL/GenBank/DDBJ databases">
        <title>Verrucobacter flavum gen. nov., sp. nov. a new member of the family Verrucomicrobiaceae.</title>
        <authorList>
            <person name="Szuroczki S."/>
            <person name="Abbaszade G."/>
            <person name="Szabo A."/>
            <person name="Felfoldi T."/>
            <person name="Schumann P."/>
            <person name="Boka K."/>
            <person name="Keki Z."/>
            <person name="Toumi M."/>
            <person name="Toth E."/>
        </authorList>
    </citation>
    <scope>NUCLEOTIDE SEQUENCE [LARGE SCALE GENOMIC DNA]</scope>
    <source>
        <strain evidence="5 6">MG-N-17</strain>
    </source>
</reference>